<dbReference type="InterPro" id="IPR033130">
    <property type="entry name" value="RNase_T2_His_AS_2"/>
</dbReference>
<comment type="similarity">
    <text evidence="1 8">Belongs to the RNase T2 family.</text>
</comment>
<keyword evidence="9" id="KW-0732">Signal</keyword>
<keyword evidence="2" id="KW-0540">Nuclease</keyword>
<evidence type="ECO:0000256" key="4">
    <source>
        <dbReference type="ARBA" id="ARBA00022801"/>
    </source>
</evidence>
<dbReference type="Gene3D" id="3.90.730.10">
    <property type="entry name" value="Ribonuclease T2-like"/>
    <property type="match status" value="1"/>
</dbReference>
<feature type="signal peptide" evidence="9">
    <location>
        <begin position="1"/>
        <end position="27"/>
    </location>
</feature>
<dbReference type="GO" id="GO:0006401">
    <property type="term" value="P:RNA catabolic process"/>
    <property type="evidence" value="ECO:0007669"/>
    <property type="project" value="TreeGrafter"/>
</dbReference>
<dbReference type="GO" id="GO:0003723">
    <property type="term" value="F:RNA binding"/>
    <property type="evidence" value="ECO:0007669"/>
    <property type="project" value="InterPro"/>
</dbReference>
<evidence type="ECO:0000256" key="3">
    <source>
        <dbReference type="ARBA" id="ARBA00022759"/>
    </source>
</evidence>
<keyword evidence="3" id="KW-0255">Endonuclease</keyword>
<evidence type="ECO:0000256" key="7">
    <source>
        <dbReference type="PIRSR" id="PIRSR633697-1"/>
    </source>
</evidence>
<reference evidence="10" key="1">
    <citation type="submission" date="2023-03" db="EMBL/GenBank/DDBJ databases">
        <title>Chromosome-scale reference genome and RAD-based genetic map of yellow starthistle (Centaurea solstitialis) reveal putative structural variation and QTLs associated with invader traits.</title>
        <authorList>
            <person name="Reatini B."/>
            <person name="Cang F.A."/>
            <person name="Jiang Q."/>
            <person name="Mckibben M.T.W."/>
            <person name="Barker M.S."/>
            <person name="Rieseberg L.H."/>
            <person name="Dlugosch K.M."/>
        </authorList>
    </citation>
    <scope>NUCLEOTIDE SEQUENCE</scope>
    <source>
        <strain evidence="10">CAN-66</strain>
        <tissue evidence="10">Leaf</tissue>
    </source>
</reference>
<keyword evidence="6" id="KW-0456">Lyase</keyword>
<name>A0AA38TGH2_9ASTR</name>
<dbReference type="AlphaFoldDB" id="A0AA38TGH2"/>
<gene>
    <name evidence="10" type="ORF">OSB04_018350</name>
</gene>
<dbReference type="GO" id="GO:0005576">
    <property type="term" value="C:extracellular region"/>
    <property type="evidence" value="ECO:0007669"/>
    <property type="project" value="TreeGrafter"/>
</dbReference>
<dbReference type="SUPFAM" id="SSF55895">
    <property type="entry name" value="Ribonuclease Rh-like"/>
    <property type="match status" value="1"/>
</dbReference>
<evidence type="ECO:0000256" key="6">
    <source>
        <dbReference type="ARBA" id="ARBA00023239"/>
    </source>
</evidence>
<comment type="caution">
    <text evidence="10">The sequence shown here is derived from an EMBL/GenBank/DDBJ whole genome shotgun (WGS) entry which is preliminary data.</text>
</comment>
<dbReference type="PANTHER" id="PTHR11240:SF72">
    <property type="entry name" value="RIBONUCLEASE 1"/>
    <property type="match status" value="1"/>
</dbReference>
<evidence type="ECO:0000256" key="9">
    <source>
        <dbReference type="SAM" id="SignalP"/>
    </source>
</evidence>
<dbReference type="Pfam" id="PF00445">
    <property type="entry name" value="Ribonuclease_T2"/>
    <property type="match status" value="1"/>
</dbReference>
<sequence length="230" mass="25555">MMKIQSINTLMMIKLLTMHSLLVLSASQDFDFFYLVQQWPGSYCDTKKGCCYPSTGKPAADFGIHGLWPNRNNGSYPSNCDANNPFDASKISDLTSKMESDWPTLSCPSNNGLTFWGHEWDKHGTCSESVLNQHDYFATTLSLKNEINLLQALQGAGIQPDGQMYSLDSIRSAIKGASGYTPWIQCNNDPSGNSQLYQIYLCVDSLASGFIECPIFPYGKCGDSIEFQKF</sequence>
<accession>A0AA38TGH2</accession>
<evidence type="ECO:0000256" key="8">
    <source>
        <dbReference type="RuleBase" id="RU004328"/>
    </source>
</evidence>
<dbReference type="InterPro" id="IPR036430">
    <property type="entry name" value="RNase_T2-like_sf"/>
</dbReference>
<dbReference type="Proteomes" id="UP001172457">
    <property type="component" value="Chromosome 4"/>
</dbReference>
<dbReference type="InterPro" id="IPR001568">
    <property type="entry name" value="RNase_T2-like"/>
</dbReference>
<dbReference type="PANTHER" id="PTHR11240">
    <property type="entry name" value="RIBONUCLEASE T2"/>
    <property type="match status" value="1"/>
</dbReference>
<dbReference type="InterPro" id="IPR033697">
    <property type="entry name" value="Ribonuclease_T2_eukaryotic"/>
</dbReference>
<dbReference type="EMBL" id="JARYMX010000004">
    <property type="protein sequence ID" value="KAJ9554305.1"/>
    <property type="molecule type" value="Genomic_DNA"/>
</dbReference>
<feature type="active site" evidence="7">
    <location>
        <position position="119"/>
    </location>
</feature>
<dbReference type="InterPro" id="IPR018188">
    <property type="entry name" value="RNase_T2_His_AS_1"/>
</dbReference>
<evidence type="ECO:0000313" key="10">
    <source>
        <dbReference type="EMBL" id="KAJ9554305.1"/>
    </source>
</evidence>
<protein>
    <submittedName>
        <fullName evidence="10">Uncharacterized protein</fullName>
    </submittedName>
</protein>
<feature type="chain" id="PRO_5041376872" evidence="9">
    <location>
        <begin position="28"/>
        <end position="230"/>
    </location>
</feature>
<keyword evidence="11" id="KW-1185">Reference proteome</keyword>
<feature type="active site" evidence="7">
    <location>
        <position position="123"/>
    </location>
</feature>
<evidence type="ECO:0000256" key="2">
    <source>
        <dbReference type="ARBA" id="ARBA00022722"/>
    </source>
</evidence>
<dbReference type="PROSITE" id="PS00530">
    <property type="entry name" value="RNASE_T2_1"/>
    <property type="match status" value="1"/>
</dbReference>
<evidence type="ECO:0000313" key="11">
    <source>
        <dbReference type="Proteomes" id="UP001172457"/>
    </source>
</evidence>
<dbReference type="GO" id="GO:0033897">
    <property type="term" value="F:ribonuclease T2 activity"/>
    <property type="evidence" value="ECO:0007669"/>
    <property type="project" value="InterPro"/>
</dbReference>
<dbReference type="GO" id="GO:0016787">
    <property type="term" value="F:hydrolase activity"/>
    <property type="evidence" value="ECO:0007669"/>
    <property type="project" value="UniProtKB-KW"/>
</dbReference>
<feature type="active site" evidence="7">
    <location>
        <position position="65"/>
    </location>
</feature>
<dbReference type="CDD" id="cd01061">
    <property type="entry name" value="RNase_T2_euk"/>
    <property type="match status" value="1"/>
</dbReference>
<organism evidence="10 11">
    <name type="scientific">Centaurea solstitialis</name>
    <name type="common">yellow star-thistle</name>
    <dbReference type="NCBI Taxonomy" id="347529"/>
    <lineage>
        <taxon>Eukaryota</taxon>
        <taxon>Viridiplantae</taxon>
        <taxon>Streptophyta</taxon>
        <taxon>Embryophyta</taxon>
        <taxon>Tracheophyta</taxon>
        <taxon>Spermatophyta</taxon>
        <taxon>Magnoliopsida</taxon>
        <taxon>eudicotyledons</taxon>
        <taxon>Gunneridae</taxon>
        <taxon>Pentapetalae</taxon>
        <taxon>asterids</taxon>
        <taxon>campanulids</taxon>
        <taxon>Asterales</taxon>
        <taxon>Asteraceae</taxon>
        <taxon>Carduoideae</taxon>
        <taxon>Cardueae</taxon>
        <taxon>Centaureinae</taxon>
        <taxon>Centaurea</taxon>
    </lineage>
</organism>
<keyword evidence="5" id="KW-1015">Disulfide bond</keyword>
<evidence type="ECO:0000256" key="1">
    <source>
        <dbReference type="ARBA" id="ARBA00007469"/>
    </source>
</evidence>
<keyword evidence="4" id="KW-0378">Hydrolase</keyword>
<proteinExistence type="inferred from homology"/>
<dbReference type="PROSITE" id="PS00531">
    <property type="entry name" value="RNASE_T2_2"/>
    <property type="match status" value="1"/>
</dbReference>
<dbReference type="FunFam" id="3.90.730.10:FF:000003">
    <property type="entry name" value="Ribonuclease 3"/>
    <property type="match status" value="1"/>
</dbReference>
<evidence type="ECO:0000256" key="5">
    <source>
        <dbReference type="ARBA" id="ARBA00023157"/>
    </source>
</evidence>